<name>A0A645J332_9ZZZZ</name>
<feature type="region of interest" description="Disordered" evidence="1">
    <location>
        <begin position="58"/>
        <end position="89"/>
    </location>
</feature>
<comment type="caution">
    <text evidence="2">The sequence shown here is derived from an EMBL/GenBank/DDBJ whole genome shotgun (WGS) entry which is preliminary data.</text>
</comment>
<evidence type="ECO:0000313" key="2">
    <source>
        <dbReference type="EMBL" id="MPN54894.1"/>
    </source>
</evidence>
<feature type="compositionally biased region" description="Polar residues" evidence="1">
    <location>
        <begin position="76"/>
        <end position="89"/>
    </location>
</feature>
<dbReference type="AlphaFoldDB" id="A0A645J332"/>
<gene>
    <name evidence="2" type="ORF">SDC9_202572</name>
</gene>
<proteinExistence type="predicted"/>
<reference evidence="2" key="1">
    <citation type="submission" date="2019-08" db="EMBL/GenBank/DDBJ databases">
        <authorList>
            <person name="Kucharzyk K."/>
            <person name="Murdoch R.W."/>
            <person name="Higgins S."/>
            <person name="Loffler F."/>
        </authorList>
    </citation>
    <scope>NUCLEOTIDE SEQUENCE</scope>
</reference>
<sequence>MKKEAVTIQMDAEKLRAVKRYMEKKDADLEQELVDSLQKLYEKYVPASVREYIDEGCEDTPAAAAPPKKQKEKNRASTSVNNESANTTP</sequence>
<dbReference type="Pfam" id="PF19598">
    <property type="entry name" value="DUF6103"/>
    <property type="match status" value="1"/>
</dbReference>
<accession>A0A645J332</accession>
<protein>
    <submittedName>
        <fullName evidence="2">Uncharacterized protein</fullName>
    </submittedName>
</protein>
<dbReference type="InterPro" id="IPR046085">
    <property type="entry name" value="DUF6103"/>
</dbReference>
<evidence type="ECO:0000256" key="1">
    <source>
        <dbReference type="SAM" id="MobiDB-lite"/>
    </source>
</evidence>
<dbReference type="EMBL" id="VSSQ01123574">
    <property type="protein sequence ID" value="MPN54894.1"/>
    <property type="molecule type" value="Genomic_DNA"/>
</dbReference>
<organism evidence="2">
    <name type="scientific">bioreactor metagenome</name>
    <dbReference type="NCBI Taxonomy" id="1076179"/>
    <lineage>
        <taxon>unclassified sequences</taxon>
        <taxon>metagenomes</taxon>
        <taxon>ecological metagenomes</taxon>
    </lineage>
</organism>